<proteinExistence type="predicted"/>
<dbReference type="Proteomes" id="UP000566071">
    <property type="component" value="Unassembled WGS sequence"/>
</dbReference>
<name>A0ABX1W1D4_9SPHI</name>
<dbReference type="EMBL" id="JABFCR010000009">
    <property type="protein sequence ID" value="NNU33393.1"/>
    <property type="molecule type" value="Genomic_DNA"/>
</dbReference>
<comment type="caution">
    <text evidence="1">The sequence shown here is derived from an EMBL/GenBank/DDBJ whole genome shotgun (WGS) entry which is preliminary data.</text>
</comment>
<dbReference type="RefSeq" id="WP_175269090.1">
    <property type="nucleotide sequence ID" value="NZ_JABFCR010000009.1"/>
</dbReference>
<accession>A0ABX1W1D4</accession>
<reference evidence="1 2" key="1">
    <citation type="submission" date="2020-05" db="EMBL/GenBank/DDBJ databases">
        <authorList>
            <person name="Khan S.A."/>
            <person name="Jeon C.O."/>
            <person name="Chun B.H."/>
        </authorList>
    </citation>
    <scope>NUCLEOTIDE SEQUENCE [LARGE SCALE GENOMIC DNA]</scope>
    <source>
        <strain evidence="1 2">S1162</strain>
    </source>
</reference>
<evidence type="ECO:0000313" key="1">
    <source>
        <dbReference type="EMBL" id="NNU33393.1"/>
    </source>
</evidence>
<keyword evidence="2" id="KW-1185">Reference proteome</keyword>
<protein>
    <submittedName>
        <fullName evidence="1">Uncharacterized protein</fullName>
    </submittedName>
</protein>
<organism evidence="1 2">
    <name type="scientific">Mucilaginibacter humi</name>
    <dbReference type="NCBI Taxonomy" id="2732510"/>
    <lineage>
        <taxon>Bacteria</taxon>
        <taxon>Pseudomonadati</taxon>
        <taxon>Bacteroidota</taxon>
        <taxon>Sphingobacteriia</taxon>
        <taxon>Sphingobacteriales</taxon>
        <taxon>Sphingobacteriaceae</taxon>
        <taxon>Mucilaginibacter</taxon>
    </lineage>
</organism>
<evidence type="ECO:0000313" key="2">
    <source>
        <dbReference type="Proteomes" id="UP000566071"/>
    </source>
</evidence>
<sequence>MQTILMLTDFLESANHDAKADLDYPPMPLFVIPPDMIDTDGGSAGGSV</sequence>
<gene>
    <name evidence="1" type="ORF">HK413_03095</name>
</gene>